<dbReference type="InterPro" id="IPR003802">
    <property type="entry name" value="Sporulation_regulator_WhiA"/>
</dbReference>
<dbReference type="PANTHER" id="PTHR37307">
    <property type="entry name" value="CELL DIVISION PROTEIN WHIA-RELATED"/>
    <property type="match status" value="1"/>
</dbReference>
<dbReference type="SUPFAM" id="SSF55608">
    <property type="entry name" value="Homing endonucleases"/>
    <property type="match status" value="1"/>
</dbReference>
<reference evidence="8 9" key="1">
    <citation type="journal article" date="2020" name="New Microbes New Infect">
        <title>Sellimonas caecigallum sp. nov., description and genome sequence of a new member of the Sellimonas genus isolated from the cecum of feral chicken.</title>
        <authorList>
            <person name="Wongkuna S."/>
            <person name="Ghimire S."/>
            <person name="Antony L."/>
            <person name="Chankhamhaengdecha S."/>
            <person name="Janvilisri T."/>
            <person name="Scaria J."/>
        </authorList>
    </citation>
    <scope>NUCLEOTIDE SEQUENCE [LARGE SCALE GENOMIC DNA]</scope>
    <source>
        <strain evidence="8 9">SW451</strain>
    </source>
</reference>
<keyword evidence="2 4" id="KW-0238">DNA-binding</keyword>
<evidence type="ECO:0000259" key="6">
    <source>
        <dbReference type="Pfam" id="PF10298"/>
    </source>
</evidence>
<proteinExistence type="inferred from homology"/>
<evidence type="ECO:0000256" key="3">
    <source>
        <dbReference type="ARBA" id="ARBA00023306"/>
    </source>
</evidence>
<dbReference type="HAMAP" id="MF_01420">
    <property type="entry name" value="HTH_type_WhiA"/>
    <property type="match status" value="1"/>
</dbReference>
<evidence type="ECO:0000259" key="5">
    <source>
        <dbReference type="Pfam" id="PF02650"/>
    </source>
</evidence>
<comment type="similarity">
    <text evidence="4">Belongs to the WhiA family.</text>
</comment>
<evidence type="ECO:0000256" key="4">
    <source>
        <dbReference type="HAMAP-Rule" id="MF_01420"/>
    </source>
</evidence>
<dbReference type="InterPro" id="IPR018478">
    <property type="entry name" value="Sporu_reg_WhiA_N_dom"/>
</dbReference>
<evidence type="ECO:0000313" key="8">
    <source>
        <dbReference type="EMBL" id="MBY0758255.1"/>
    </source>
</evidence>
<name>A0ABS7L5E1_9FIRM</name>
<dbReference type="GO" id="GO:0003677">
    <property type="term" value="F:DNA binding"/>
    <property type="evidence" value="ECO:0007669"/>
    <property type="project" value="UniProtKB-KW"/>
</dbReference>
<gene>
    <name evidence="4 8" type="primary">whiA</name>
    <name evidence="8" type="ORF">FLB61_03965</name>
</gene>
<evidence type="ECO:0000259" key="7">
    <source>
        <dbReference type="Pfam" id="PF14527"/>
    </source>
</evidence>
<organism evidence="8 9">
    <name type="scientific">Sellimonas caecigallum</name>
    <dbReference type="NCBI Taxonomy" id="2592333"/>
    <lineage>
        <taxon>Bacteria</taxon>
        <taxon>Bacillati</taxon>
        <taxon>Bacillota</taxon>
        <taxon>Clostridia</taxon>
        <taxon>Lachnospirales</taxon>
        <taxon>Lachnospiraceae</taxon>
        <taxon>Sellimonas</taxon>
    </lineage>
</organism>
<evidence type="ECO:0000256" key="1">
    <source>
        <dbReference type="ARBA" id="ARBA00022618"/>
    </source>
</evidence>
<evidence type="ECO:0000256" key="2">
    <source>
        <dbReference type="ARBA" id="ARBA00023125"/>
    </source>
</evidence>
<dbReference type="RefSeq" id="WP_221919448.1">
    <property type="nucleotide sequence ID" value="NZ_CP173660.1"/>
</dbReference>
<evidence type="ECO:0000313" key="9">
    <source>
        <dbReference type="Proteomes" id="UP000779049"/>
    </source>
</evidence>
<protein>
    <recommendedName>
        <fullName evidence="4">Probable cell division protein WhiA</fullName>
    </recommendedName>
</protein>
<dbReference type="PANTHER" id="PTHR37307:SF1">
    <property type="entry name" value="CELL DIVISION PROTEIN WHIA-RELATED"/>
    <property type="match status" value="1"/>
</dbReference>
<dbReference type="Pfam" id="PF10298">
    <property type="entry name" value="WhiA_N"/>
    <property type="match status" value="1"/>
</dbReference>
<dbReference type="EMBL" id="VIRV01000003">
    <property type="protein sequence ID" value="MBY0758255.1"/>
    <property type="molecule type" value="Genomic_DNA"/>
</dbReference>
<keyword evidence="1 4" id="KW-0132">Cell division</keyword>
<comment type="function">
    <text evidence="4">Involved in cell division and chromosome segregation.</text>
</comment>
<sequence length="321" mass="35722">MSFSGNVKEELLGHISTARHCQIAELSSILLFCGRAKWGEGRIRTLKVQTENEAVARKCFTLLTKAFNINAEISTRQNQEKKSVMYTISIDDCRDAARVWKAAKLSESTVETGGFSTVSGLVTQNGCCKRAFLRGAFLSAGSMSDPKKSYHFEIVCSSEEKALLLQKLMCDFEMDAKVVKRKKMFVVYLKEGAQIALMLNVMEAPVALMELENIRILKEMRNSVNRKVNCETANINKTVSAAVKQVEDISYIDEKMGLDKLSEGLEDIARTRLKYPEATLKELGELMAEPIGKSGVNHRLRRLGQIAEKLREANGVQGGTV</sequence>
<feature type="domain" description="Sporulation transcription regulator WhiA N-terminal" evidence="6">
    <location>
        <begin position="19"/>
        <end position="92"/>
    </location>
</feature>
<dbReference type="InterPro" id="IPR039518">
    <property type="entry name" value="WhiA_LAGLIDADG_dom"/>
</dbReference>
<dbReference type="Proteomes" id="UP000779049">
    <property type="component" value="Unassembled WGS sequence"/>
</dbReference>
<dbReference type="InterPro" id="IPR027434">
    <property type="entry name" value="Homing_endonucl"/>
</dbReference>
<comment type="caution">
    <text evidence="8">The sequence shown here is derived from an EMBL/GenBank/DDBJ whole genome shotgun (WGS) entry which is preliminary data.</text>
</comment>
<dbReference type="InterPro" id="IPR023054">
    <property type="entry name" value="Sporulation_regulator_WhiA_C"/>
</dbReference>
<keyword evidence="9" id="KW-1185">Reference proteome</keyword>
<dbReference type="Gene3D" id="3.10.28.10">
    <property type="entry name" value="Homing endonucleases"/>
    <property type="match status" value="1"/>
</dbReference>
<feature type="domain" description="Sporulation regulator WhiA C-terminal" evidence="5">
    <location>
        <begin position="224"/>
        <end position="307"/>
    </location>
</feature>
<dbReference type="Pfam" id="PF14527">
    <property type="entry name" value="LAGLIDADG_WhiA"/>
    <property type="match status" value="1"/>
</dbReference>
<dbReference type="Pfam" id="PF02650">
    <property type="entry name" value="HTH_WhiA"/>
    <property type="match status" value="1"/>
</dbReference>
<feature type="domain" description="WhiA LAGLIDADG-like" evidence="7">
    <location>
        <begin position="130"/>
        <end position="221"/>
    </location>
</feature>
<keyword evidence="3 4" id="KW-0131">Cell cycle</keyword>
<dbReference type="NCBIfam" id="TIGR00647">
    <property type="entry name" value="DNA_bind_WhiA"/>
    <property type="match status" value="1"/>
</dbReference>
<accession>A0ABS7L5E1</accession>